<comment type="subcellular location">
    <subcellularLocation>
        <location evidence="1">Cytoplasm</location>
    </subcellularLocation>
</comment>
<organism evidence="5 6">
    <name type="scientific">Kibdelosporangium banguiense</name>
    <dbReference type="NCBI Taxonomy" id="1365924"/>
    <lineage>
        <taxon>Bacteria</taxon>
        <taxon>Bacillati</taxon>
        <taxon>Actinomycetota</taxon>
        <taxon>Actinomycetes</taxon>
        <taxon>Pseudonocardiales</taxon>
        <taxon>Pseudonocardiaceae</taxon>
        <taxon>Kibdelosporangium</taxon>
    </lineage>
</organism>
<keyword evidence="6" id="KW-1185">Reference proteome</keyword>
<evidence type="ECO:0000256" key="1">
    <source>
        <dbReference type="ARBA" id="ARBA00004496"/>
    </source>
</evidence>
<dbReference type="InterPro" id="IPR025734">
    <property type="entry name" value="EspG"/>
</dbReference>
<evidence type="ECO:0000256" key="4">
    <source>
        <dbReference type="ARBA" id="ARBA00023186"/>
    </source>
</evidence>
<proteinExistence type="inferred from homology"/>
<evidence type="ECO:0000256" key="2">
    <source>
        <dbReference type="ARBA" id="ARBA00006411"/>
    </source>
</evidence>
<keyword evidence="3" id="KW-0963">Cytoplasm</keyword>
<reference evidence="5 6" key="1">
    <citation type="submission" date="2021-03" db="EMBL/GenBank/DDBJ databases">
        <title>Sequencing the genomes of 1000 actinobacteria strains.</title>
        <authorList>
            <person name="Klenk H.-P."/>
        </authorList>
    </citation>
    <scope>NUCLEOTIDE SEQUENCE [LARGE SCALE GENOMIC DNA]</scope>
    <source>
        <strain evidence="5 6">DSM 46670</strain>
    </source>
</reference>
<comment type="similarity">
    <text evidence="2">Belongs to the EspG family.</text>
</comment>
<keyword evidence="4" id="KW-0143">Chaperone</keyword>
<dbReference type="EMBL" id="JAGINW010000001">
    <property type="protein sequence ID" value="MBP2322386.1"/>
    <property type="molecule type" value="Genomic_DNA"/>
</dbReference>
<gene>
    <name evidence="5" type="ORF">JOF56_002771</name>
</gene>
<evidence type="ECO:0000313" key="6">
    <source>
        <dbReference type="Proteomes" id="UP001519332"/>
    </source>
</evidence>
<dbReference type="Proteomes" id="UP001519332">
    <property type="component" value="Unassembled WGS sequence"/>
</dbReference>
<dbReference type="Pfam" id="PF14011">
    <property type="entry name" value="ESX-1_EspG"/>
    <property type="match status" value="1"/>
</dbReference>
<evidence type="ECO:0008006" key="7">
    <source>
        <dbReference type="Google" id="ProtNLM"/>
    </source>
</evidence>
<protein>
    <recommendedName>
        <fullName evidence="7">EspG family protein</fullName>
    </recommendedName>
</protein>
<sequence>MPTTFGLSFAAVDILSTGLQVNCRVYPFQIPSFGEFAEDRARIADAIKDDLISRGLADQRNLAPEVADAIRLLSDYQVAVAVMGEVEDGKKVYARGAATAKKGMVVIQEEQILKFEIVRPEGLARAIVGLLPNVKAGPGQSVTITQSKAHPKPQEDDLGFRRVAPPRTNSTAQLRGAEEILRRKRIGSGHFAVSGRDRNGKIAQAPGLGWIDTDAGRYLVQAHAKEDVDGGTYFPADNTRIIHQLNELLKSVS</sequence>
<comment type="caution">
    <text evidence="5">The sequence shown here is derived from an EMBL/GenBank/DDBJ whole genome shotgun (WGS) entry which is preliminary data.</text>
</comment>
<accession>A0ABS4TDG3</accession>
<dbReference type="RefSeq" id="WP_209637806.1">
    <property type="nucleotide sequence ID" value="NZ_JAGINW010000001.1"/>
</dbReference>
<evidence type="ECO:0000256" key="3">
    <source>
        <dbReference type="ARBA" id="ARBA00022490"/>
    </source>
</evidence>
<name>A0ABS4TDG3_9PSEU</name>
<evidence type="ECO:0000313" key="5">
    <source>
        <dbReference type="EMBL" id="MBP2322386.1"/>
    </source>
</evidence>